<proteinExistence type="predicted"/>
<comment type="caution">
    <text evidence="2">The sequence shown here is derived from an EMBL/GenBank/DDBJ whole genome shotgun (WGS) entry which is preliminary data.</text>
</comment>
<sequence length="24" mass="2836">YPFPTVPEAHNHHQDTPYLTEKTI</sequence>
<organism evidence="2 3">
    <name type="scientific">Trifolium medium</name>
    <dbReference type="NCBI Taxonomy" id="97028"/>
    <lineage>
        <taxon>Eukaryota</taxon>
        <taxon>Viridiplantae</taxon>
        <taxon>Streptophyta</taxon>
        <taxon>Embryophyta</taxon>
        <taxon>Tracheophyta</taxon>
        <taxon>Spermatophyta</taxon>
        <taxon>Magnoliopsida</taxon>
        <taxon>eudicotyledons</taxon>
        <taxon>Gunneridae</taxon>
        <taxon>Pentapetalae</taxon>
        <taxon>rosids</taxon>
        <taxon>fabids</taxon>
        <taxon>Fabales</taxon>
        <taxon>Fabaceae</taxon>
        <taxon>Papilionoideae</taxon>
        <taxon>50 kb inversion clade</taxon>
        <taxon>NPAAA clade</taxon>
        <taxon>Hologalegina</taxon>
        <taxon>IRL clade</taxon>
        <taxon>Trifolieae</taxon>
        <taxon>Trifolium</taxon>
    </lineage>
</organism>
<keyword evidence="3" id="KW-1185">Reference proteome</keyword>
<accession>A0A392T6F4</accession>
<name>A0A392T6F4_9FABA</name>
<evidence type="ECO:0000313" key="3">
    <source>
        <dbReference type="Proteomes" id="UP000265520"/>
    </source>
</evidence>
<feature type="region of interest" description="Disordered" evidence="1">
    <location>
        <begin position="1"/>
        <end position="24"/>
    </location>
</feature>
<dbReference type="EMBL" id="LXQA010515171">
    <property type="protein sequence ID" value="MCI56609.1"/>
    <property type="molecule type" value="Genomic_DNA"/>
</dbReference>
<reference evidence="2 3" key="1">
    <citation type="journal article" date="2018" name="Front. Plant Sci.">
        <title>Red Clover (Trifolium pratense) and Zigzag Clover (T. medium) - A Picture of Genomic Similarities and Differences.</title>
        <authorList>
            <person name="Dluhosova J."/>
            <person name="Istvanek J."/>
            <person name="Nedelnik J."/>
            <person name="Repkova J."/>
        </authorList>
    </citation>
    <scope>NUCLEOTIDE SEQUENCE [LARGE SCALE GENOMIC DNA]</scope>
    <source>
        <strain evidence="3">cv. 10/8</strain>
        <tissue evidence="2">Leaf</tissue>
    </source>
</reference>
<dbReference type="AlphaFoldDB" id="A0A392T6F4"/>
<feature type="non-terminal residue" evidence="2">
    <location>
        <position position="1"/>
    </location>
</feature>
<evidence type="ECO:0000313" key="2">
    <source>
        <dbReference type="EMBL" id="MCI56609.1"/>
    </source>
</evidence>
<dbReference type="Proteomes" id="UP000265520">
    <property type="component" value="Unassembled WGS sequence"/>
</dbReference>
<evidence type="ECO:0000256" key="1">
    <source>
        <dbReference type="SAM" id="MobiDB-lite"/>
    </source>
</evidence>
<protein>
    <submittedName>
        <fullName evidence="2">Uncharacterized protein</fullName>
    </submittedName>
</protein>